<evidence type="ECO:0000259" key="2">
    <source>
        <dbReference type="SMART" id="SM00729"/>
    </source>
</evidence>
<dbReference type="GO" id="GO:0051536">
    <property type="term" value="F:iron-sulfur cluster binding"/>
    <property type="evidence" value="ECO:0007669"/>
    <property type="project" value="InterPro"/>
</dbReference>
<dbReference type="GO" id="GO:0003824">
    <property type="term" value="F:catalytic activity"/>
    <property type="evidence" value="ECO:0007669"/>
    <property type="project" value="InterPro"/>
</dbReference>
<evidence type="ECO:0000313" key="3">
    <source>
        <dbReference type="EMBL" id="OGL43347.1"/>
    </source>
</evidence>
<dbReference type="InterPro" id="IPR058240">
    <property type="entry name" value="rSAM_sf"/>
</dbReference>
<reference evidence="3 4" key="1">
    <citation type="journal article" date="2016" name="Nat. Commun.">
        <title>Thousands of microbial genomes shed light on interconnected biogeochemical processes in an aquifer system.</title>
        <authorList>
            <person name="Anantharaman K."/>
            <person name="Brown C.T."/>
            <person name="Hug L.A."/>
            <person name="Sharon I."/>
            <person name="Castelle C.J."/>
            <person name="Probst A.J."/>
            <person name="Thomas B.C."/>
            <person name="Singh A."/>
            <person name="Wilkins M.J."/>
            <person name="Karaoz U."/>
            <person name="Brodie E.L."/>
            <person name="Williams K.H."/>
            <person name="Hubbard S.S."/>
            <person name="Banfield J.F."/>
        </authorList>
    </citation>
    <scope>NUCLEOTIDE SEQUENCE [LARGE SCALE GENOMIC DNA]</scope>
</reference>
<sequence>MEKILEIIEKNISSTGYTDLSLTALHTGAYSKIEELGRTLYDKYSNKNISFSFPSLRPDCLTKEIVQLNRMGKKSGFTLAPEAGTERLRKVINKHIDQDEFLHGVETIYSQRWKLVKLYFMIGLPTETEEDLNGIVDLTLEVLRIGRSFHRKNCSVNVSISTFIPKPHTPFQWLPMDSVETIIAKQDFIRKKLKHPQINFKYHDIEQSVLENLFSRGDRNHSKLIVEAYKKGCRLDNWSDEFRTETWKQVVDQSGIPSNFLTLPDKPEKIPLPWDHIDCGIEKQFFLDEYSNSLEGISEPDCNRKVCRNFPGKCAIPRKKSRLETSSINSERTSTDKSGQNQEKPEIFTMRCRYQKRGRFRFLSHLEMSRIIHMAVMRAKIPIDYSKGFNPKPKISFFYPLPVGTESLMEWLDISLLSSIPENEFLQKINKELPEELQFSGGFYVKPSESSLGNQFSKIHYEITVPTELINDYITFDDKLPVNFQSKIDLFLDLEKILIRKVRKGAATVVDIKPNIIDMRVNEINFEIYKIGLDLNLKAPSSIRPEEILSHFLELDSDETCNLRVCRKNFS</sequence>
<feature type="domain" description="Elp3/MiaA/NifB-like radical SAM core" evidence="2">
    <location>
        <begin position="2"/>
        <end position="190"/>
    </location>
</feature>
<organism evidence="3 4">
    <name type="scientific">Candidatus Schekmanbacteria bacterium RBG_13_48_7</name>
    <dbReference type="NCBI Taxonomy" id="1817878"/>
    <lineage>
        <taxon>Bacteria</taxon>
        <taxon>Candidatus Schekmaniibacteriota</taxon>
    </lineage>
</organism>
<dbReference type="NCBIfam" id="TIGR03936">
    <property type="entry name" value="sam_1_link_chp"/>
    <property type="match status" value="1"/>
</dbReference>
<dbReference type="Pfam" id="PF04055">
    <property type="entry name" value="Radical_SAM"/>
    <property type="match status" value="1"/>
</dbReference>
<dbReference type="SMART" id="SM00729">
    <property type="entry name" value="Elp3"/>
    <property type="match status" value="1"/>
</dbReference>
<dbReference type="Gene3D" id="3.80.30.20">
    <property type="entry name" value="tm_1862 like domain"/>
    <property type="match status" value="1"/>
</dbReference>
<evidence type="ECO:0000256" key="1">
    <source>
        <dbReference type="SAM" id="MobiDB-lite"/>
    </source>
</evidence>
<dbReference type="InterPro" id="IPR007197">
    <property type="entry name" value="rSAM"/>
</dbReference>
<name>A0A1F7RR33_9BACT</name>
<feature type="compositionally biased region" description="Polar residues" evidence="1">
    <location>
        <begin position="324"/>
        <end position="342"/>
    </location>
</feature>
<dbReference type="InterPro" id="IPR023404">
    <property type="entry name" value="rSAM_horseshoe"/>
</dbReference>
<dbReference type="InterPro" id="IPR018768">
    <property type="entry name" value="DUF2344"/>
</dbReference>
<evidence type="ECO:0000313" key="4">
    <source>
        <dbReference type="Proteomes" id="UP000179266"/>
    </source>
</evidence>
<dbReference type="SUPFAM" id="SSF102114">
    <property type="entry name" value="Radical SAM enzymes"/>
    <property type="match status" value="1"/>
</dbReference>
<protein>
    <recommendedName>
        <fullName evidence="2">Elp3/MiaA/NifB-like radical SAM core domain-containing protein</fullName>
    </recommendedName>
</protein>
<dbReference type="PANTHER" id="PTHR42731">
    <property type="entry name" value="SLL1084 PROTEIN"/>
    <property type="match status" value="1"/>
</dbReference>
<proteinExistence type="predicted"/>
<dbReference type="EMBL" id="MGDD01000279">
    <property type="protein sequence ID" value="OGL43347.1"/>
    <property type="molecule type" value="Genomic_DNA"/>
</dbReference>
<dbReference type="PANTHER" id="PTHR42731:SF1">
    <property type="entry name" value="RADICAL SAM DOMAIN PROTEIN"/>
    <property type="match status" value="1"/>
</dbReference>
<gene>
    <name evidence="3" type="ORF">A2161_03650</name>
</gene>
<dbReference type="Pfam" id="PF10105">
    <property type="entry name" value="DUF2344"/>
    <property type="match status" value="1"/>
</dbReference>
<feature type="region of interest" description="Disordered" evidence="1">
    <location>
        <begin position="321"/>
        <end position="344"/>
    </location>
</feature>
<accession>A0A1F7RR33</accession>
<dbReference type="InterPro" id="IPR006638">
    <property type="entry name" value="Elp3/MiaA/NifB-like_rSAM"/>
</dbReference>
<dbReference type="AlphaFoldDB" id="A0A1F7RR33"/>
<dbReference type="Proteomes" id="UP000179266">
    <property type="component" value="Unassembled WGS sequence"/>
</dbReference>
<comment type="caution">
    <text evidence="3">The sequence shown here is derived from an EMBL/GenBank/DDBJ whole genome shotgun (WGS) entry which is preliminary data.</text>
</comment>